<dbReference type="PANTHER" id="PTHR12553:SF49">
    <property type="entry name" value="ZINC PHOSPHODIESTERASE ELAC PROTEIN 2"/>
    <property type="match status" value="1"/>
</dbReference>
<keyword evidence="6" id="KW-0378">Hydrolase</keyword>
<dbReference type="RefSeq" id="WP_112159154.1">
    <property type="nucleotide sequence ID" value="NZ_QKRX01000006.1"/>
</dbReference>
<comment type="caution">
    <text evidence="9">The sequence shown here is derived from an EMBL/GenBank/DDBJ whole genome shotgun (WGS) entry which is preliminary data.</text>
</comment>
<dbReference type="SUPFAM" id="SSF56281">
    <property type="entry name" value="Metallo-hydrolase/oxidoreductase"/>
    <property type="match status" value="1"/>
</dbReference>
<dbReference type="AlphaFoldDB" id="A0A364NLY7"/>
<dbReference type="CDD" id="cd16272">
    <property type="entry name" value="RNaseZ_MBL-fold"/>
    <property type="match status" value="1"/>
</dbReference>
<keyword evidence="7" id="KW-0862">Zinc</keyword>
<evidence type="ECO:0000256" key="6">
    <source>
        <dbReference type="ARBA" id="ARBA00022801"/>
    </source>
</evidence>
<evidence type="ECO:0000256" key="3">
    <source>
        <dbReference type="ARBA" id="ARBA00022722"/>
    </source>
</evidence>
<dbReference type="InterPro" id="IPR047151">
    <property type="entry name" value="RNZ2-like"/>
</dbReference>
<name>A0A364NLY7_9GAMM</name>
<organism evidence="9 10">
    <name type="scientific">Nitrincola tibetensis</name>
    <dbReference type="NCBI Taxonomy" id="2219697"/>
    <lineage>
        <taxon>Bacteria</taxon>
        <taxon>Pseudomonadati</taxon>
        <taxon>Pseudomonadota</taxon>
        <taxon>Gammaproteobacteria</taxon>
        <taxon>Oceanospirillales</taxon>
        <taxon>Oceanospirillaceae</taxon>
        <taxon>Nitrincola</taxon>
    </lineage>
</organism>
<comment type="cofactor">
    <cofactor evidence="1">
        <name>Zn(2+)</name>
        <dbReference type="ChEBI" id="CHEBI:29105"/>
    </cofactor>
</comment>
<reference evidence="9 10" key="1">
    <citation type="submission" date="2018-06" db="EMBL/GenBank/DDBJ databases">
        <title>Nitrincola tibetense sp. nov., isolated from Lake XuguoCo on Tibetan Plateau.</title>
        <authorList>
            <person name="Xing P."/>
        </authorList>
    </citation>
    <scope>NUCLEOTIDE SEQUENCE [LARGE SCALE GENOMIC DNA]</scope>
    <source>
        <strain evidence="10">xg18</strain>
    </source>
</reference>
<evidence type="ECO:0000259" key="8">
    <source>
        <dbReference type="SMART" id="SM00849"/>
    </source>
</evidence>
<dbReference type="GO" id="GO:0046872">
    <property type="term" value="F:metal ion binding"/>
    <property type="evidence" value="ECO:0007669"/>
    <property type="project" value="UniProtKB-KW"/>
</dbReference>
<dbReference type="PANTHER" id="PTHR12553">
    <property type="entry name" value="ZINC PHOSPHODIESTERASE ELAC PROTEIN 2"/>
    <property type="match status" value="1"/>
</dbReference>
<keyword evidence="4" id="KW-0479">Metal-binding</keyword>
<dbReference type="Proteomes" id="UP000250744">
    <property type="component" value="Unassembled WGS sequence"/>
</dbReference>
<evidence type="ECO:0000313" key="10">
    <source>
        <dbReference type="Proteomes" id="UP000250744"/>
    </source>
</evidence>
<accession>A0A364NLY7</accession>
<evidence type="ECO:0000256" key="7">
    <source>
        <dbReference type="ARBA" id="ARBA00022833"/>
    </source>
</evidence>
<dbReference type="InterPro" id="IPR001279">
    <property type="entry name" value="Metallo-B-lactamas"/>
</dbReference>
<dbReference type="GO" id="GO:0042781">
    <property type="term" value="F:3'-tRNA processing endoribonuclease activity"/>
    <property type="evidence" value="ECO:0007669"/>
    <property type="project" value="InterPro"/>
</dbReference>
<evidence type="ECO:0000313" key="9">
    <source>
        <dbReference type="EMBL" id="RAU18071.1"/>
    </source>
</evidence>
<dbReference type="Pfam" id="PF23023">
    <property type="entry name" value="Anti-Pycsar_Apyc1"/>
    <property type="match status" value="1"/>
</dbReference>
<keyword evidence="10" id="KW-1185">Reference proteome</keyword>
<dbReference type="EMBL" id="QKRX01000006">
    <property type="protein sequence ID" value="RAU18071.1"/>
    <property type="molecule type" value="Genomic_DNA"/>
</dbReference>
<sequence>MKIDVIGSGSAFSLTRNTSSILVTDKHDQRWLIDCGPTVPRALWQLALDVNDIDVLYFTHIHPDHCAGLPVLLNRWKSFGRRKPLIIYCQAQQRESLQQLVSLATWPVPHICFDIDWRDSQVQWQWQQWHLSTAATQHEMSNLSLRIEADGHVLFYSGDGRPTDASRALMQGCDLAFQECAVSTPLSKEASHGDVVNCLALQQSLSLPVLGLYHCYDEEIPHIEAQIIGNPQVFLSYDGLSLDLDLGVPLDKLVQGRCHE</sequence>
<protein>
    <submittedName>
        <fullName evidence="9">Ribonuclease Z</fullName>
    </submittedName>
</protein>
<keyword evidence="3" id="KW-0540">Nuclease</keyword>
<feature type="domain" description="Metallo-beta-lactamase" evidence="8">
    <location>
        <begin position="17"/>
        <end position="199"/>
    </location>
</feature>
<keyword evidence="5" id="KW-0255">Endonuclease</keyword>
<proteinExistence type="predicted"/>
<keyword evidence="2" id="KW-0819">tRNA processing</keyword>
<evidence type="ECO:0000256" key="4">
    <source>
        <dbReference type="ARBA" id="ARBA00022723"/>
    </source>
</evidence>
<evidence type="ECO:0000256" key="5">
    <source>
        <dbReference type="ARBA" id="ARBA00022759"/>
    </source>
</evidence>
<evidence type="ECO:0000256" key="2">
    <source>
        <dbReference type="ARBA" id="ARBA00022694"/>
    </source>
</evidence>
<dbReference type="SMART" id="SM00849">
    <property type="entry name" value="Lactamase_B"/>
    <property type="match status" value="1"/>
</dbReference>
<gene>
    <name evidence="9" type="ORF">DN062_09815</name>
</gene>
<dbReference type="Gene3D" id="3.60.15.10">
    <property type="entry name" value="Ribonuclease Z/Hydroxyacylglutathione hydrolase-like"/>
    <property type="match status" value="1"/>
</dbReference>
<dbReference type="OrthoDB" id="9803916at2"/>
<evidence type="ECO:0000256" key="1">
    <source>
        <dbReference type="ARBA" id="ARBA00001947"/>
    </source>
</evidence>
<dbReference type="InterPro" id="IPR036866">
    <property type="entry name" value="RibonucZ/Hydroxyglut_hydro"/>
</dbReference>